<proteinExistence type="predicted"/>
<dbReference type="OrthoDB" id="9979768at2"/>
<evidence type="ECO:0000313" key="1">
    <source>
        <dbReference type="EMBL" id="AJC91470.1"/>
    </source>
</evidence>
<name>A0A0A8HCW1_9BACT</name>
<protein>
    <submittedName>
        <fullName evidence="1">Uncharacterized protein</fullName>
    </submittedName>
</protein>
<gene>
    <name evidence="1" type="ORF">CSUB8521_1661</name>
</gene>
<organism evidence="1 2">
    <name type="scientific">Campylobacter subantarcticus LMG 24374</name>
    <dbReference type="NCBI Taxonomy" id="1388751"/>
    <lineage>
        <taxon>Bacteria</taxon>
        <taxon>Pseudomonadati</taxon>
        <taxon>Campylobacterota</taxon>
        <taxon>Epsilonproteobacteria</taxon>
        <taxon>Campylobacterales</taxon>
        <taxon>Campylobacteraceae</taxon>
        <taxon>Campylobacter</taxon>
    </lineage>
</organism>
<reference evidence="1 2" key="1">
    <citation type="journal article" date="2014" name="Genome Biol. Evol.">
        <title>Comparative Genomics of the Campylobacter lari Group.</title>
        <authorList>
            <person name="Miller W.G."/>
            <person name="Yee E."/>
            <person name="Chapman M.H."/>
            <person name="Smith T.P."/>
            <person name="Bono J.L."/>
            <person name="Huynh S."/>
            <person name="Parker C.T."/>
            <person name="Vandamme P."/>
            <person name="Luong K."/>
            <person name="Korlach J."/>
        </authorList>
    </citation>
    <scope>NUCLEOTIDE SEQUENCE [LARGE SCALE GENOMIC DNA]</scope>
    <source>
        <strain evidence="1 2">LMG 24374</strain>
    </source>
</reference>
<dbReference type="Proteomes" id="UP000031135">
    <property type="component" value="Chromosome"/>
</dbReference>
<dbReference type="KEGG" id="csm:CSUB8521_1661"/>
<dbReference type="RefSeq" id="WP_039664628.1">
    <property type="nucleotide sequence ID" value="NZ_CP007772.1"/>
</dbReference>
<accession>A0A0A8HCW1</accession>
<sequence>MENRNIVLDSDLEFLPDDLDGLSVLVSALYLSCKEFESEDIGKALSLINQRIVTLKANAKRLLDTSLILLDKLDKKV</sequence>
<dbReference type="AlphaFoldDB" id="A0A0A8HCW1"/>
<evidence type="ECO:0000313" key="2">
    <source>
        <dbReference type="Proteomes" id="UP000031135"/>
    </source>
</evidence>
<dbReference type="EMBL" id="CP007772">
    <property type="protein sequence ID" value="AJC91470.1"/>
    <property type="molecule type" value="Genomic_DNA"/>
</dbReference>
<dbReference type="HOGENOM" id="CLU_2631542_0_0_7"/>